<sequence length="323" mass="33608">MKIRVSFKMAFSIFGMIALLANVACTDDDVTTLEPTELMVLGPEEVSPGDTATYTTDRYTGETYTWTVPAGATITSGGDTPIIMVTFSAAGSGEITVAARGINGSKMVDVITAAPEPSVTVDDGVVLSEGETADFLIVFDQDIATAPEVSLVPAEGTAGSTVSGVEKVDDHTFRVTYTAGSGDGTDQISVGQAVSTEFFGSVVMDTVITFDGYLVDNTPATGELFASQTPVSDNSAVTISAIFNEALSTSDSVKVSITGMTTDNAYVTDVGMTTQDGVTWTYVFEPEGGANELVSVSVNNLQNDMAGNPTEAVEPITIQIKNN</sequence>
<dbReference type="EMBL" id="CP120682">
    <property type="protein sequence ID" value="WKN39770.1"/>
    <property type="molecule type" value="Genomic_DNA"/>
</dbReference>
<feature type="domain" description="PKD-like" evidence="2">
    <location>
        <begin position="40"/>
        <end position="108"/>
    </location>
</feature>
<accession>A0AA49PZ24</accession>
<organism evidence="3">
    <name type="scientific">Roseihalotalea indica</name>
    <dbReference type="NCBI Taxonomy" id="2867963"/>
    <lineage>
        <taxon>Bacteria</taxon>
        <taxon>Pseudomonadati</taxon>
        <taxon>Bacteroidota</taxon>
        <taxon>Cytophagia</taxon>
        <taxon>Cytophagales</taxon>
        <taxon>Catalimonadaceae</taxon>
        <taxon>Roseihalotalea</taxon>
    </lineage>
</organism>
<name>A0AA49PZ24_9BACT</name>
<proteinExistence type="predicted"/>
<evidence type="ECO:0000256" key="1">
    <source>
        <dbReference type="SAM" id="SignalP"/>
    </source>
</evidence>
<reference evidence="3" key="2">
    <citation type="journal article" date="2024" name="Antonie Van Leeuwenhoek">
        <title>Roseihalotalea indica gen. nov., sp. nov., a halophilic Bacteroidetes from mesopelagic Southwest Indian Ocean with higher carbohydrate metabolic potential.</title>
        <authorList>
            <person name="Chen B."/>
            <person name="Zhang M."/>
            <person name="Lin D."/>
            <person name="Ye J."/>
            <person name="Tang K."/>
        </authorList>
    </citation>
    <scope>NUCLEOTIDE SEQUENCE</scope>
    <source>
        <strain evidence="3">TK19036</strain>
    </source>
</reference>
<feature type="chain" id="PRO_5041433244" description="PKD-like domain-containing protein" evidence="1">
    <location>
        <begin position="27"/>
        <end position="323"/>
    </location>
</feature>
<evidence type="ECO:0000313" key="3">
    <source>
        <dbReference type="EMBL" id="WKN39770.1"/>
    </source>
</evidence>
<dbReference type="AlphaFoldDB" id="A0AA49PZ24"/>
<reference evidence="3" key="1">
    <citation type="journal article" date="2023" name="Comput. Struct. Biotechnol. J.">
        <title>Discovery of a novel marine Bacteroidetes with a rich repertoire of carbohydrate-active enzymes.</title>
        <authorList>
            <person name="Chen B."/>
            <person name="Liu G."/>
            <person name="Chen Q."/>
            <person name="Wang H."/>
            <person name="Liu L."/>
            <person name="Tang K."/>
        </authorList>
    </citation>
    <scope>NUCLEOTIDE SEQUENCE</scope>
    <source>
        <strain evidence="3">TK19036</strain>
    </source>
</reference>
<feature type="signal peptide" evidence="1">
    <location>
        <begin position="1"/>
        <end position="26"/>
    </location>
</feature>
<gene>
    <name evidence="3" type="ORF">K4G66_13825</name>
</gene>
<dbReference type="Pfam" id="PF19408">
    <property type="entry name" value="PKD_6"/>
    <property type="match status" value="1"/>
</dbReference>
<evidence type="ECO:0000259" key="2">
    <source>
        <dbReference type="Pfam" id="PF19408"/>
    </source>
</evidence>
<keyword evidence="1" id="KW-0732">Signal</keyword>
<dbReference type="InterPro" id="IPR045829">
    <property type="entry name" value="PKD_6"/>
</dbReference>
<protein>
    <recommendedName>
        <fullName evidence="2">PKD-like domain-containing protein</fullName>
    </recommendedName>
</protein>